<comment type="similarity">
    <text evidence="1">Belongs to the tRNA pseudouridine synthase TruA family.</text>
</comment>
<proteinExistence type="inferred from homology"/>
<evidence type="ECO:0000256" key="2">
    <source>
        <dbReference type="ARBA" id="ARBA00022694"/>
    </source>
</evidence>
<dbReference type="NCBIfam" id="TIGR00071">
    <property type="entry name" value="hisT_truA"/>
    <property type="match status" value="1"/>
</dbReference>
<dbReference type="GO" id="GO:0005737">
    <property type="term" value="C:cytoplasm"/>
    <property type="evidence" value="ECO:0007669"/>
    <property type="project" value="TreeGrafter"/>
</dbReference>
<dbReference type="STRING" id="37653.A0A0L8HVB4"/>
<dbReference type="GO" id="GO:0031119">
    <property type="term" value="P:tRNA pseudouridine synthesis"/>
    <property type="evidence" value="ECO:0007669"/>
    <property type="project" value="TreeGrafter"/>
</dbReference>
<dbReference type="InterPro" id="IPR020103">
    <property type="entry name" value="PsdUridine_synth_cat_dom_sf"/>
</dbReference>
<dbReference type="AlphaFoldDB" id="A0A0L8HVB4"/>
<dbReference type="PANTHER" id="PTHR11142">
    <property type="entry name" value="PSEUDOURIDYLATE SYNTHASE"/>
    <property type="match status" value="1"/>
</dbReference>
<dbReference type="KEGG" id="obi:106868382"/>
<dbReference type="InterPro" id="IPR041707">
    <property type="entry name" value="Pus3-like"/>
</dbReference>
<accession>A0A0L8HVB4</accession>
<dbReference type="HAMAP" id="MF_00171">
    <property type="entry name" value="TruA"/>
    <property type="match status" value="1"/>
</dbReference>
<dbReference type="Gene3D" id="3.30.70.580">
    <property type="entry name" value="Pseudouridine synthase I, catalytic domain, N-terminal subdomain"/>
    <property type="match status" value="1"/>
</dbReference>
<evidence type="ECO:0000256" key="1">
    <source>
        <dbReference type="ARBA" id="ARBA00009375"/>
    </source>
</evidence>
<sequence>MIAEKVPCVGLRTFLYGLPDFRRENMLRKGREVHRIYVEVHKGTTFLEDQFTLTEFGRTVLESGGIKAGRAKNVEQIVVARETLYCSGSATCRRVCGGYSECTPDCSKTKVRGHKCNYRVKMTMRLGHVNSWFVEVTGDHSGAFFRYENMLLQKPSARSSQKKMRASLTNPSSFPLISHLTPSQEQNYFLMNATIKSEPPDTTVEELPSPVFQSNPLEFHNSTIDKKPGSQADMSYTCMAGNTQVVPDEPSMAVAQSNYTAVMEEMWNDANIDSNENDNDDEKDLVRRVRQLEAHVSQLRNIILKNDKKEDKKKDRKGKVFDFSKYNTRHIALKVAYLGWDYHGFAVQEDNEKTIEAALFEALIKTKLVDSRENSNYHRCGRTDKGVSAFCQVISLDLRTSLLEGPGVKVRQNGTAHERPGDNMTEIKYVHILNKVLPPEIRVLAWAPVDPSFSARFNCKRRNYKYFFPVGNLDVQLMAEASQKLVGEHDFRNFCKLDVANGVVSCKRKILSVDIMVVEQGPNGYEICELCIVGQAFLWHQIRCIIAVLFLIGEGKESPEIIEELLNIEKTPRRPQYNMASELPLVLFDCHFSEEDLDWVIEADCHEENIRHFQKVWAQHAIKAAMVKQMLEGLNSHKVETDTDIAPWCELSEPILAQSEWLTPGCKPRHYKSLLQRQTCESLESKIEHYSKKRKFVENQDSWSGFAGE</sequence>
<evidence type="ECO:0000259" key="4">
    <source>
        <dbReference type="Pfam" id="PF01416"/>
    </source>
</evidence>
<protein>
    <recommendedName>
        <fullName evidence="4">Pseudouridine synthase I TruA alpha/beta domain-containing protein</fullName>
    </recommendedName>
</protein>
<evidence type="ECO:0000313" key="5">
    <source>
        <dbReference type="EMBL" id="KOF93136.1"/>
    </source>
</evidence>
<dbReference type="FunFam" id="3.30.70.580:FF:000007">
    <property type="entry name" value="tRNA pseudouridine synthase"/>
    <property type="match status" value="1"/>
</dbReference>
<feature type="domain" description="Pseudouridine synthase I TruA alpha/beta" evidence="4">
    <location>
        <begin position="481"/>
        <end position="592"/>
    </location>
</feature>
<dbReference type="OrthoDB" id="25767at2759"/>
<dbReference type="OMA" id="MWNDANI"/>
<keyword evidence="2" id="KW-0819">tRNA processing</keyword>
<dbReference type="GO" id="GO:0009982">
    <property type="term" value="F:pseudouridine synthase activity"/>
    <property type="evidence" value="ECO:0007669"/>
    <property type="project" value="InterPro"/>
</dbReference>
<dbReference type="CDD" id="cd02569">
    <property type="entry name" value="PseudoU_synth_ScPus3"/>
    <property type="match status" value="1"/>
</dbReference>
<dbReference type="InterPro" id="IPR020097">
    <property type="entry name" value="PsdUridine_synth_TruA_a/b_dom"/>
</dbReference>
<dbReference type="InterPro" id="IPR020095">
    <property type="entry name" value="PsdUridine_synth_TruA_C"/>
</dbReference>
<gene>
    <name evidence="5" type="ORF">OCBIM_22005016mg</name>
</gene>
<name>A0A0L8HVB4_OCTBM</name>
<dbReference type="InterPro" id="IPR020094">
    <property type="entry name" value="TruA/RsuA/RluB/E/F_N"/>
</dbReference>
<dbReference type="Gene3D" id="3.30.70.660">
    <property type="entry name" value="Pseudouridine synthase I, catalytic domain, C-terminal subdomain"/>
    <property type="match status" value="1"/>
</dbReference>
<keyword evidence="3" id="KW-0413">Isomerase</keyword>
<organism evidence="5">
    <name type="scientific">Octopus bimaculoides</name>
    <name type="common">California two-spotted octopus</name>
    <dbReference type="NCBI Taxonomy" id="37653"/>
    <lineage>
        <taxon>Eukaryota</taxon>
        <taxon>Metazoa</taxon>
        <taxon>Spiralia</taxon>
        <taxon>Lophotrochozoa</taxon>
        <taxon>Mollusca</taxon>
        <taxon>Cephalopoda</taxon>
        <taxon>Coleoidea</taxon>
        <taxon>Octopodiformes</taxon>
        <taxon>Octopoda</taxon>
        <taxon>Incirrata</taxon>
        <taxon>Octopodidae</taxon>
        <taxon>Octopus</taxon>
    </lineage>
</organism>
<dbReference type="PANTHER" id="PTHR11142:SF5">
    <property type="entry name" value="TRNA PSEUDOURIDINE(38_39) SYNTHASE"/>
    <property type="match status" value="1"/>
</dbReference>
<dbReference type="GO" id="GO:0005634">
    <property type="term" value="C:nucleus"/>
    <property type="evidence" value="ECO:0007669"/>
    <property type="project" value="TreeGrafter"/>
</dbReference>
<evidence type="ECO:0000256" key="3">
    <source>
        <dbReference type="ARBA" id="ARBA00023235"/>
    </source>
</evidence>
<dbReference type="GO" id="GO:1990481">
    <property type="term" value="P:mRNA pseudouridine synthesis"/>
    <property type="evidence" value="ECO:0007669"/>
    <property type="project" value="TreeGrafter"/>
</dbReference>
<dbReference type="GO" id="GO:0003723">
    <property type="term" value="F:RNA binding"/>
    <property type="evidence" value="ECO:0007669"/>
    <property type="project" value="InterPro"/>
</dbReference>
<dbReference type="SUPFAM" id="SSF55120">
    <property type="entry name" value="Pseudouridine synthase"/>
    <property type="match status" value="1"/>
</dbReference>
<dbReference type="InterPro" id="IPR001406">
    <property type="entry name" value="PsdUridine_synth_TruA"/>
</dbReference>
<dbReference type="Pfam" id="PF01416">
    <property type="entry name" value="PseudoU_synth_1"/>
    <property type="match status" value="1"/>
</dbReference>
<reference evidence="5" key="1">
    <citation type="submission" date="2015-07" db="EMBL/GenBank/DDBJ databases">
        <title>MeaNS - Measles Nucleotide Surveillance Program.</title>
        <authorList>
            <person name="Tran T."/>
            <person name="Druce J."/>
        </authorList>
    </citation>
    <scope>NUCLEOTIDE SEQUENCE</scope>
    <source>
        <strain evidence="5">UCB-OBI-ISO-001</strain>
        <tissue evidence="5">Gonad</tissue>
    </source>
</reference>
<dbReference type="EMBL" id="KQ417224">
    <property type="protein sequence ID" value="KOF93136.1"/>
    <property type="molecule type" value="Genomic_DNA"/>
</dbReference>